<dbReference type="EMBL" id="JABFCS010000001">
    <property type="protein sequence ID" value="NNU43776.1"/>
    <property type="molecule type" value="Genomic_DNA"/>
</dbReference>
<feature type="transmembrane region" description="Helical" evidence="1">
    <location>
        <begin position="219"/>
        <end position="243"/>
    </location>
</feature>
<gene>
    <name evidence="2" type="ORF">HK415_12355</name>
</gene>
<name>A0A849KE76_9BURK</name>
<reference evidence="2 3" key="1">
    <citation type="submission" date="2020-05" db="EMBL/GenBank/DDBJ databases">
        <authorList>
            <person name="Khan S.A."/>
            <person name="Jeon C.O."/>
            <person name="Chun B.H."/>
        </authorList>
    </citation>
    <scope>NUCLEOTIDE SEQUENCE [LARGE SCALE GENOMIC DNA]</scope>
    <source>
        <strain evidence="2 3">B156</strain>
    </source>
</reference>
<keyword evidence="1" id="KW-0472">Membrane</keyword>
<accession>A0A849KE76</accession>
<proteinExistence type="predicted"/>
<evidence type="ECO:0000256" key="1">
    <source>
        <dbReference type="SAM" id="Phobius"/>
    </source>
</evidence>
<keyword evidence="1" id="KW-1133">Transmembrane helix</keyword>
<dbReference type="RefSeq" id="WP_171559627.1">
    <property type="nucleotide sequence ID" value="NZ_JABFCS010000001.1"/>
</dbReference>
<evidence type="ECO:0000313" key="3">
    <source>
        <dbReference type="Proteomes" id="UP000552954"/>
    </source>
</evidence>
<dbReference type="InterPro" id="IPR024464">
    <property type="entry name" value="DUF2391"/>
</dbReference>
<dbReference type="NCBIfam" id="TIGR02587">
    <property type="entry name" value="TIGR02587 family membrane protein"/>
    <property type="match status" value="1"/>
</dbReference>
<keyword evidence="1" id="KW-0812">Transmembrane</keyword>
<reference evidence="2 3" key="2">
    <citation type="submission" date="2020-06" db="EMBL/GenBank/DDBJ databases">
        <title>Ramlibacter rhizophilus sp. nov., isolated from rhizosphere soil of national flower Mugunghwa from South Korea.</title>
        <authorList>
            <person name="Zheng-Fei Y."/>
            <person name="Huan T."/>
        </authorList>
    </citation>
    <scope>NUCLEOTIDE SEQUENCE [LARGE SCALE GENOMIC DNA]</scope>
    <source>
        <strain evidence="2 3">B156</strain>
    </source>
</reference>
<sequence>MSSANPSPDHRRHFAVGLARAFAGAVIFGLPLLMTMEMWWLGFYMESWRLALLLVLFFPFLVVLSWHVGFEPTFSLRDDVVDALVAYAVGFVSSALVLWLIGVLKPDASLREMVGQVSLQAVPASIGALLSQTQLGGKNAKQQPRGGVALYWSDLFIMSVGALFLAFNLAPTEEMVQIAAGLSEGRTALLIVVSVAAMHLFVYAVAFRGQPQDHQKASGWSVLMRFTVTGYVLAALVSAYMLWSFGRLDGLSLAAALHAVAVLGFPAAIGAAAARLIL</sequence>
<dbReference type="InterPro" id="IPR013416">
    <property type="entry name" value="CHP02587_IM"/>
</dbReference>
<dbReference type="AlphaFoldDB" id="A0A849KE76"/>
<feature type="transmembrane region" description="Helical" evidence="1">
    <location>
        <begin position="187"/>
        <end position="207"/>
    </location>
</feature>
<organism evidence="2 3">
    <name type="scientific">Ramlibacter montanisoli</name>
    <dbReference type="NCBI Taxonomy" id="2732512"/>
    <lineage>
        <taxon>Bacteria</taxon>
        <taxon>Pseudomonadati</taxon>
        <taxon>Pseudomonadota</taxon>
        <taxon>Betaproteobacteria</taxon>
        <taxon>Burkholderiales</taxon>
        <taxon>Comamonadaceae</taxon>
        <taxon>Ramlibacter</taxon>
    </lineage>
</organism>
<evidence type="ECO:0000313" key="2">
    <source>
        <dbReference type="EMBL" id="NNU43776.1"/>
    </source>
</evidence>
<protein>
    <submittedName>
        <fullName evidence="2">TIGR02587 family membrane protein</fullName>
    </submittedName>
</protein>
<comment type="caution">
    <text evidence="2">The sequence shown here is derived from an EMBL/GenBank/DDBJ whole genome shotgun (WGS) entry which is preliminary data.</text>
</comment>
<keyword evidence="3" id="KW-1185">Reference proteome</keyword>
<feature type="transmembrane region" description="Helical" evidence="1">
    <location>
        <begin position="255"/>
        <end position="277"/>
    </location>
</feature>
<feature type="transmembrane region" description="Helical" evidence="1">
    <location>
        <begin position="84"/>
        <end position="104"/>
    </location>
</feature>
<feature type="transmembrane region" description="Helical" evidence="1">
    <location>
        <begin position="20"/>
        <end position="43"/>
    </location>
</feature>
<feature type="transmembrane region" description="Helical" evidence="1">
    <location>
        <begin position="148"/>
        <end position="167"/>
    </location>
</feature>
<feature type="transmembrane region" description="Helical" evidence="1">
    <location>
        <begin position="50"/>
        <end position="69"/>
    </location>
</feature>
<dbReference type="Proteomes" id="UP000552954">
    <property type="component" value="Unassembled WGS sequence"/>
</dbReference>
<dbReference type="Pfam" id="PF09622">
    <property type="entry name" value="DUF2391"/>
    <property type="match status" value="1"/>
</dbReference>